<keyword evidence="2" id="KW-1185">Reference proteome</keyword>
<dbReference type="AlphaFoldDB" id="A0A5M9K4G0"/>
<accession>A0A5M9K4G0</accession>
<evidence type="ECO:0000313" key="2">
    <source>
        <dbReference type="Proteomes" id="UP000322873"/>
    </source>
</evidence>
<name>A0A5M9K4G0_MONFR</name>
<dbReference type="EMBL" id="VICG01000001">
    <property type="protein sequence ID" value="KAA8576694.1"/>
    <property type="molecule type" value="Genomic_DNA"/>
</dbReference>
<reference evidence="1 2" key="1">
    <citation type="submission" date="2019-06" db="EMBL/GenBank/DDBJ databases">
        <title>Genome Sequence of the Brown Rot Fungal Pathogen Monilinia fructicola.</title>
        <authorList>
            <person name="De Miccolis Angelini R.M."/>
            <person name="Landi L."/>
            <person name="Abate D."/>
            <person name="Pollastro S."/>
            <person name="Romanazzi G."/>
            <person name="Faretra F."/>
        </authorList>
    </citation>
    <scope>NUCLEOTIDE SEQUENCE [LARGE SCALE GENOMIC DNA]</scope>
    <source>
        <strain evidence="1 2">Mfrc123</strain>
    </source>
</reference>
<organism evidence="1 2">
    <name type="scientific">Monilinia fructicola</name>
    <name type="common">Brown rot fungus</name>
    <name type="synonym">Ciboria fructicola</name>
    <dbReference type="NCBI Taxonomy" id="38448"/>
    <lineage>
        <taxon>Eukaryota</taxon>
        <taxon>Fungi</taxon>
        <taxon>Dikarya</taxon>
        <taxon>Ascomycota</taxon>
        <taxon>Pezizomycotina</taxon>
        <taxon>Leotiomycetes</taxon>
        <taxon>Helotiales</taxon>
        <taxon>Sclerotiniaceae</taxon>
        <taxon>Monilinia</taxon>
    </lineage>
</organism>
<protein>
    <submittedName>
        <fullName evidence="1">Uncharacterized protein</fullName>
    </submittedName>
</protein>
<proteinExistence type="predicted"/>
<dbReference type="Proteomes" id="UP000322873">
    <property type="component" value="Unassembled WGS sequence"/>
</dbReference>
<comment type="caution">
    <text evidence="1">The sequence shown here is derived from an EMBL/GenBank/DDBJ whole genome shotgun (WGS) entry which is preliminary data.</text>
</comment>
<gene>
    <name evidence="1" type="ORF">EYC84_006771</name>
</gene>
<sequence length="74" mass="8451">MLSGDSFVRQSLLSLYPAPGANQNVVHSSFLNAFTAAHFARIQIPQRMYSEMRSDQIRLPRMKKKVKDEITIGR</sequence>
<evidence type="ECO:0000313" key="1">
    <source>
        <dbReference type="EMBL" id="KAA8576694.1"/>
    </source>
</evidence>